<dbReference type="EMBL" id="JAUMSQ010000471">
    <property type="protein sequence ID" value="MDO3640129.1"/>
    <property type="molecule type" value="Genomic_DNA"/>
</dbReference>
<evidence type="ECO:0000259" key="2">
    <source>
        <dbReference type="Pfam" id="PF19803"/>
    </source>
</evidence>
<proteinExistence type="predicted"/>
<keyword evidence="4" id="KW-1185">Reference proteome</keyword>
<feature type="transmembrane region" description="Helical" evidence="1">
    <location>
        <begin position="49"/>
        <end position="69"/>
    </location>
</feature>
<gene>
    <name evidence="3" type="ORF">Q2100_30595</name>
</gene>
<dbReference type="Proteomes" id="UP001168823">
    <property type="component" value="Unassembled WGS sequence"/>
</dbReference>
<evidence type="ECO:0000313" key="3">
    <source>
        <dbReference type="EMBL" id="MDO3640129.1"/>
    </source>
</evidence>
<keyword evidence="1" id="KW-0472">Membrane</keyword>
<sequence>YAGVLLALAVVGAGALALREAAVGIGWLGGSPWLPAAAEWLGEPKPVGFVAAAGVLAALVGMACLVAAVRPRRRRCLRIAAATAVFVDYADLARIVSTAAESVPGVLDARSSVGRRSVSVRCAVAGPSADQIRRDRVVEAVSAELAGLARQPRIRVRTEEKRR</sequence>
<name>A0ABT8UQP7_9MYCO</name>
<evidence type="ECO:0000256" key="1">
    <source>
        <dbReference type="SAM" id="Phobius"/>
    </source>
</evidence>
<feature type="domain" description="DUF6286" evidence="2">
    <location>
        <begin position="59"/>
        <end position="157"/>
    </location>
</feature>
<reference evidence="3" key="1">
    <citation type="submission" date="2023-07" db="EMBL/GenBank/DDBJ databases">
        <title>Mycolicibacterium sp. nov., a novel bacterial species.</title>
        <authorList>
            <person name="Cao Y."/>
        </authorList>
    </citation>
    <scope>NUCLEOTIDE SEQUENCE</scope>
    <source>
        <strain evidence="3">KC 300</strain>
    </source>
</reference>
<keyword evidence="1" id="KW-0812">Transmembrane</keyword>
<organism evidence="3 4">
    <name type="scientific">Mycolicibacterium arseniciresistens</name>
    <dbReference type="NCBI Taxonomy" id="3062257"/>
    <lineage>
        <taxon>Bacteria</taxon>
        <taxon>Bacillati</taxon>
        <taxon>Actinomycetota</taxon>
        <taxon>Actinomycetes</taxon>
        <taxon>Mycobacteriales</taxon>
        <taxon>Mycobacteriaceae</taxon>
        <taxon>Mycolicibacterium</taxon>
    </lineage>
</organism>
<comment type="caution">
    <text evidence="3">The sequence shown here is derived from an EMBL/GenBank/DDBJ whole genome shotgun (WGS) entry which is preliminary data.</text>
</comment>
<protein>
    <submittedName>
        <fullName evidence="3">DUF6286 domain-containing protein</fullName>
    </submittedName>
</protein>
<dbReference type="InterPro" id="IPR046253">
    <property type="entry name" value="DUF6286"/>
</dbReference>
<keyword evidence="1" id="KW-1133">Transmembrane helix</keyword>
<feature type="non-terminal residue" evidence="3">
    <location>
        <position position="1"/>
    </location>
</feature>
<accession>A0ABT8UQP7</accession>
<evidence type="ECO:0000313" key="4">
    <source>
        <dbReference type="Proteomes" id="UP001168823"/>
    </source>
</evidence>
<dbReference type="RefSeq" id="WP_302917035.1">
    <property type="nucleotide sequence ID" value="NZ_JAUMSQ010000471.1"/>
</dbReference>
<dbReference type="Pfam" id="PF19803">
    <property type="entry name" value="DUF6286"/>
    <property type="match status" value="1"/>
</dbReference>